<reference evidence="13 14" key="1">
    <citation type="journal article" date="2014" name="Genome Announc.">
        <title>Complete Genome Sequences of Fish Pathogenic Weissella ceti Strains WS74 and WS105.</title>
        <authorList>
            <person name="Figueiredo H.C."/>
            <person name="Leal C.A."/>
            <person name="Dorella F.A."/>
            <person name="Carvalho A.F."/>
            <person name="Soares S.C."/>
            <person name="Pereira F.L."/>
            <person name="Azevedo V.A."/>
        </authorList>
    </citation>
    <scope>NUCLEOTIDE SEQUENCE [LARGE SCALE GENOMIC DNA]</scope>
    <source>
        <strain evidence="13 14">WS74</strain>
    </source>
</reference>
<dbReference type="EMBL" id="CP009223">
    <property type="protein sequence ID" value="AIM62886.1"/>
    <property type="molecule type" value="Genomic_DNA"/>
</dbReference>
<dbReference type="InterPro" id="IPR000262">
    <property type="entry name" value="FMN-dep_DH"/>
</dbReference>
<name>A0A075TZ45_9LACO</name>
<dbReference type="STRING" id="759620.WS105_0694"/>
<feature type="domain" description="FMN-dependent dehydrogenase" evidence="12">
    <location>
        <begin position="130"/>
        <end position="327"/>
    </location>
</feature>
<accession>A0A075TZ45</accession>
<keyword evidence="7 11" id="KW-0521">NADP</keyword>
<keyword evidence="3 11" id="KW-0285">Flavoprotein</keyword>
<feature type="binding site" evidence="11">
    <location>
        <begin position="66"/>
        <end position="68"/>
    </location>
    <ligand>
        <name>FMN</name>
        <dbReference type="ChEBI" id="CHEBI:58210"/>
    </ligand>
</feature>
<evidence type="ECO:0000256" key="7">
    <source>
        <dbReference type="ARBA" id="ARBA00022857"/>
    </source>
</evidence>
<evidence type="ECO:0000313" key="14">
    <source>
        <dbReference type="Proteomes" id="UP000029079"/>
    </source>
</evidence>
<dbReference type="PANTHER" id="PTHR43665:SF1">
    <property type="entry name" value="ISOPENTENYL-DIPHOSPHATE DELTA-ISOMERASE"/>
    <property type="match status" value="1"/>
</dbReference>
<dbReference type="PIRSF" id="PIRSF003314">
    <property type="entry name" value="IPP_isomerase"/>
    <property type="match status" value="1"/>
</dbReference>
<dbReference type="OrthoDB" id="9795032at2"/>
<dbReference type="CDD" id="cd02811">
    <property type="entry name" value="IDI-2_FMN"/>
    <property type="match status" value="1"/>
</dbReference>
<evidence type="ECO:0000256" key="8">
    <source>
        <dbReference type="ARBA" id="ARBA00023229"/>
    </source>
</evidence>
<dbReference type="GO" id="GO:0008299">
    <property type="term" value="P:isoprenoid biosynthetic process"/>
    <property type="evidence" value="ECO:0007669"/>
    <property type="project" value="UniProtKB-UniRule"/>
</dbReference>
<dbReference type="Gene3D" id="3.20.20.70">
    <property type="entry name" value="Aldolase class I"/>
    <property type="match status" value="1"/>
</dbReference>
<dbReference type="NCBIfam" id="TIGR02151">
    <property type="entry name" value="IPP_isom_2"/>
    <property type="match status" value="1"/>
</dbReference>
<reference evidence="14" key="2">
    <citation type="submission" date="2014-08" db="EMBL/GenBank/DDBJ databases">
        <title>Complete genome of Weissella ceti strain WS74 isolated from diseased rainbow trout in Brazil.</title>
        <authorList>
            <person name="Figueiredo H.C.P."/>
            <person name="Leal C.A.G."/>
            <person name="Pereira F.L."/>
            <person name="Soares S.C."/>
            <person name="Dorella F.A."/>
            <person name="Carvalho A.F."/>
            <person name="Azevedo V.A.C."/>
        </authorList>
    </citation>
    <scope>NUCLEOTIDE SEQUENCE [LARGE SCALE GENOMIC DNA]</scope>
    <source>
        <strain evidence="14">WS74</strain>
    </source>
</reference>
<dbReference type="InterPro" id="IPR013785">
    <property type="entry name" value="Aldolase_TIM"/>
</dbReference>
<dbReference type="GO" id="GO:0004452">
    <property type="term" value="F:isopentenyl-diphosphate delta-isomerase activity"/>
    <property type="evidence" value="ECO:0007669"/>
    <property type="project" value="UniProtKB-UniRule"/>
</dbReference>
<feature type="binding site" evidence="11">
    <location>
        <position position="155"/>
    </location>
    <ligand>
        <name>substrate</name>
    </ligand>
</feature>
<sequence length="352" mass="38751">MDSQHTHRKDEHLALAEALYRQKAPVSSLNGIRLIHRPLPETTVDAVDLSWHDAHFNWDMPFYIEAMTGGTPRTNDINAQLAHAAAETGLAMAVGSESIAIKDPSKQAGFEALRDINPNGFMMANIGAGNTLDAAKKAVEILDANALEYHVNVAQELIMPEGDRQFKWLDDLADIRANLNVPVIVKEVGFGFDQTTLAELAKMDINYVSLGGRGGTNFAQIEDRRNRVNPNEHAYLADWGQTTAESLLEAQNVPTTLTTFATGGIQTPLDVLKAQVLGARTAGVAGHFLHILMNNDVETLITEIKLWQTHLAKLYALVGAQNYADLAKVDFVLDVELKNYAEQRQLLLPPRR</sequence>
<evidence type="ECO:0000256" key="2">
    <source>
        <dbReference type="ARBA" id="ARBA00022490"/>
    </source>
</evidence>
<dbReference type="KEGG" id="wce:WS08_0632"/>
<comment type="catalytic activity">
    <reaction evidence="11">
        <text>isopentenyl diphosphate = dimethylallyl diphosphate</text>
        <dbReference type="Rhea" id="RHEA:23284"/>
        <dbReference type="ChEBI" id="CHEBI:57623"/>
        <dbReference type="ChEBI" id="CHEBI:128769"/>
        <dbReference type="EC" id="5.3.3.2"/>
    </reaction>
</comment>
<comment type="caution">
    <text evidence="11">Lacks conserved residue(s) required for the propagation of feature annotation.</text>
</comment>
<comment type="subunit">
    <text evidence="10 11">Homooctamer. Dimer of tetramers.</text>
</comment>
<evidence type="ECO:0000259" key="12">
    <source>
        <dbReference type="Pfam" id="PF01070"/>
    </source>
</evidence>
<dbReference type="GO" id="GO:0010181">
    <property type="term" value="F:FMN binding"/>
    <property type="evidence" value="ECO:0007669"/>
    <property type="project" value="UniProtKB-UniRule"/>
</dbReference>
<dbReference type="Proteomes" id="UP000029079">
    <property type="component" value="Chromosome"/>
</dbReference>
<evidence type="ECO:0000256" key="11">
    <source>
        <dbReference type="HAMAP-Rule" id="MF_00354"/>
    </source>
</evidence>
<dbReference type="GO" id="GO:0070402">
    <property type="term" value="F:NADPH binding"/>
    <property type="evidence" value="ECO:0007669"/>
    <property type="project" value="UniProtKB-UniRule"/>
</dbReference>
<feature type="binding site" evidence="11">
    <location>
        <position position="156"/>
    </location>
    <ligand>
        <name>Mg(2+)</name>
        <dbReference type="ChEBI" id="CHEBI:18420"/>
    </ligand>
</feature>
<feature type="binding site" evidence="11">
    <location>
        <begin position="8"/>
        <end position="9"/>
    </location>
    <ligand>
        <name>substrate</name>
    </ligand>
</feature>
<evidence type="ECO:0000256" key="10">
    <source>
        <dbReference type="ARBA" id="ARBA00025810"/>
    </source>
</evidence>
<feature type="binding site" evidence="11">
    <location>
        <position position="216"/>
    </location>
    <ligand>
        <name>FMN</name>
        <dbReference type="ChEBI" id="CHEBI:58210"/>
    </ligand>
</feature>
<dbReference type="GO" id="GO:0000287">
    <property type="term" value="F:magnesium ion binding"/>
    <property type="evidence" value="ECO:0007669"/>
    <property type="project" value="UniProtKB-UniRule"/>
</dbReference>
<comment type="function">
    <text evidence="11">Involved in the biosynthesis of isoprenoids. Catalyzes the 1,3-allylic rearrangement of the homoallylic substrate isopentenyl (IPP) to its allylic isomer, dimethylallyl diphosphate (DMAPP).</text>
</comment>
<evidence type="ECO:0000256" key="9">
    <source>
        <dbReference type="ARBA" id="ARBA00023235"/>
    </source>
</evidence>
<protein>
    <recommendedName>
        <fullName evidence="11">Isopentenyl-diphosphate delta-isomerase</fullName>
        <shortName evidence="11">IPP isomerase</shortName>
        <ecNumber evidence="11">5.3.3.2</ecNumber>
    </recommendedName>
    <alternativeName>
        <fullName evidence="11">Isopentenyl diphosphate:dimethylallyl diphosphate isomerase</fullName>
    </alternativeName>
    <alternativeName>
        <fullName evidence="11">Isopentenyl pyrophosphate isomerase</fullName>
    </alternativeName>
    <alternativeName>
        <fullName evidence="11">Type 2 isopentenyl diphosphate isomerase</fullName>
        <shortName evidence="11">IDI-2</shortName>
    </alternativeName>
</protein>
<dbReference type="KEGG" id="wci:WS105_0694"/>
<evidence type="ECO:0000256" key="3">
    <source>
        <dbReference type="ARBA" id="ARBA00022630"/>
    </source>
</evidence>
<keyword evidence="9 11" id="KW-0413">Isomerase</keyword>
<dbReference type="InterPro" id="IPR011179">
    <property type="entry name" value="IPdP_isomerase"/>
</dbReference>
<feature type="binding site" evidence="11">
    <location>
        <position position="125"/>
    </location>
    <ligand>
        <name>FMN</name>
        <dbReference type="ChEBI" id="CHEBI:58210"/>
    </ligand>
</feature>
<keyword evidence="5 11" id="KW-0479">Metal-binding</keyword>
<dbReference type="PANTHER" id="PTHR43665">
    <property type="entry name" value="ISOPENTENYL-DIPHOSPHATE DELTA-ISOMERASE"/>
    <property type="match status" value="1"/>
</dbReference>
<dbReference type="EC" id="5.3.3.2" evidence="11"/>
<evidence type="ECO:0000256" key="1">
    <source>
        <dbReference type="ARBA" id="ARBA00001917"/>
    </source>
</evidence>
<dbReference type="AlphaFoldDB" id="A0A075TZ45"/>
<dbReference type="HAMAP" id="MF_00354">
    <property type="entry name" value="Idi_2"/>
    <property type="match status" value="1"/>
</dbReference>
<keyword evidence="6 11" id="KW-0460">Magnesium</keyword>
<dbReference type="Pfam" id="PF01070">
    <property type="entry name" value="FMN_dh"/>
    <property type="match status" value="1"/>
</dbReference>
<comment type="cofactor">
    <cofactor evidence="11">
        <name>Mg(2+)</name>
        <dbReference type="ChEBI" id="CHEBI:18420"/>
    </cofactor>
</comment>
<comment type="cofactor">
    <cofactor evidence="11">
        <name>NADPH</name>
        <dbReference type="ChEBI" id="CHEBI:57783"/>
    </cofactor>
</comment>
<feature type="binding site" evidence="11">
    <location>
        <begin position="285"/>
        <end position="286"/>
    </location>
    <ligand>
        <name>FMN</name>
        <dbReference type="ChEBI" id="CHEBI:58210"/>
    </ligand>
</feature>
<dbReference type="SUPFAM" id="SSF51395">
    <property type="entry name" value="FMN-linked oxidoreductases"/>
    <property type="match status" value="1"/>
</dbReference>
<feature type="binding site" evidence="11">
    <location>
        <position position="96"/>
    </location>
    <ligand>
        <name>FMN</name>
        <dbReference type="ChEBI" id="CHEBI:58210"/>
    </ligand>
</feature>
<dbReference type="GO" id="GO:0005737">
    <property type="term" value="C:cytoplasm"/>
    <property type="evidence" value="ECO:0007669"/>
    <property type="project" value="UniProtKB-SubCell"/>
</dbReference>
<evidence type="ECO:0000313" key="13">
    <source>
        <dbReference type="EMBL" id="AIM62886.1"/>
    </source>
</evidence>
<feature type="binding site" evidence="11">
    <location>
        <position position="186"/>
    </location>
    <ligand>
        <name>FMN</name>
        <dbReference type="ChEBI" id="CHEBI:58210"/>
    </ligand>
</feature>
<keyword evidence="4 11" id="KW-0288">FMN</keyword>
<keyword evidence="8 11" id="KW-0414">Isoprene biosynthesis</keyword>
<evidence type="ECO:0000256" key="6">
    <source>
        <dbReference type="ARBA" id="ARBA00022842"/>
    </source>
</evidence>
<comment type="cofactor">
    <cofactor evidence="1 11">
        <name>FMN</name>
        <dbReference type="ChEBI" id="CHEBI:58210"/>
    </cofactor>
</comment>
<dbReference type="PATRIC" id="fig|759620.7.peg.658"/>
<dbReference type="RefSeq" id="WP_009765271.1">
    <property type="nucleotide sequence ID" value="NZ_CP009223.1"/>
</dbReference>
<dbReference type="KEGG" id="wct:WS74_0634"/>
<proteinExistence type="inferred from homology"/>
<comment type="subcellular location">
    <subcellularLocation>
        <location evidence="11">Cytoplasm</location>
    </subcellularLocation>
</comment>
<keyword evidence="14" id="KW-1185">Reference proteome</keyword>
<evidence type="ECO:0000256" key="5">
    <source>
        <dbReference type="ARBA" id="ARBA00022723"/>
    </source>
</evidence>
<gene>
    <name evidence="11" type="primary">fni</name>
    <name evidence="13" type="ORF">WS74_0634</name>
</gene>
<dbReference type="GO" id="GO:0016491">
    <property type="term" value="F:oxidoreductase activity"/>
    <property type="evidence" value="ECO:0007669"/>
    <property type="project" value="InterPro"/>
</dbReference>
<keyword evidence="2 11" id="KW-0963">Cytoplasm</keyword>
<organism evidence="13 14">
    <name type="scientific">Weissella ceti</name>
    <dbReference type="NCBI Taxonomy" id="759620"/>
    <lineage>
        <taxon>Bacteria</taxon>
        <taxon>Bacillati</taxon>
        <taxon>Bacillota</taxon>
        <taxon>Bacilli</taxon>
        <taxon>Lactobacillales</taxon>
        <taxon>Lactobacillaceae</taxon>
        <taxon>Weissella</taxon>
    </lineage>
</organism>
<evidence type="ECO:0000256" key="4">
    <source>
        <dbReference type="ARBA" id="ARBA00022643"/>
    </source>
</evidence>
<comment type="similarity">
    <text evidence="11">Belongs to the IPP isomerase type 2 family.</text>
</comment>